<dbReference type="InterPro" id="IPR052048">
    <property type="entry name" value="ST_Response_Regulator"/>
</dbReference>
<dbReference type="SUPFAM" id="SSF52172">
    <property type="entry name" value="CheY-like"/>
    <property type="match status" value="1"/>
</dbReference>
<evidence type="ECO:0000313" key="4">
    <source>
        <dbReference type="EMBL" id="AKB53960.1"/>
    </source>
</evidence>
<keyword evidence="1" id="KW-0597">Phosphoprotein</keyword>
<dbReference type="STRING" id="1434108.MSBRM_0962"/>
<proteinExistence type="predicted"/>
<reference evidence="4 5" key="1">
    <citation type="submission" date="2014-07" db="EMBL/GenBank/DDBJ databases">
        <title>Methanogenic archaea and the global carbon cycle.</title>
        <authorList>
            <person name="Henriksen J.R."/>
            <person name="Luke J."/>
            <person name="Reinhart S."/>
            <person name="Benedict M.N."/>
            <person name="Youngblut N.D."/>
            <person name="Metcalf M.E."/>
            <person name="Whitaker R.J."/>
            <person name="Metcalf W.W."/>
        </authorList>
    </citation>
    <scope>NUCLEOTIDE SEQUENCE [LARGE SCALE GENOMIC DNA]</scope>
    <source>
        <strain evidence="4 5">MS</strain>
    </source>
</reference>
<dbReference type="PROSITE" id="PS50110">
    <property type="entry name" value="RESPONSE_REGULATORY"/>
    <property type="match status" value="1"/>
</dbReference>
<dbReference type="GeneID" id="24844179"/>
<dbReference type="SMART" id="SM00448">
    <property type="entry name" value="REC"/>
    <property type="match status" value="1"/>
</dbReference>
<feature type="region of interest" description="Disordered" evidence="2">
    <location>
        <begin position="127"/>
        <end position="157"/>
    </location>
</feature>
<evidence type="ECO:0000256" key="1">
    <source>
        <dbReference type="PROSITE-ProRule" id="PRU00169"/>
    </source>
</evidence>
<dbReference type="InterPro" id="IPR001789">
    <property type="entry name" value="Sig_transdc_resp-reg_receiver"/>
</dbReference>
<dbReference type="CDD" id="cd17534">
    <property type="entry name" value="REC_DC-like"/>
    <property type="match status" value="1"/>
</dbReference>
<dbReference type="Pfam" id="PF00072">
    <property type="entry name" value="Response_reg"/>
    <property type="match status" value="1"/>
</dbReference>
<accession>A0A0E3QTV9</accession>
<dbReference type="PANTHER" id="PTHR43228">
    <property type="entry name" value="TWO-COMPONENT RESPONSE REGULATOR"/>
    <property type="match status" value="1"/>
</dbReference>
<name>A0A0E3QTV9_METBA</name>
<dbReference type="InterPro" id="IPR011006">
    <property type="entry name" value="CheY-like_superfamily"/>
</dbReference>
<keyword evidence="5" id="KW-1185">Reference proteome</keyword>
<feature type="modified residue" description="4-aspartylphosphate" evidence="1">
    <location>
        <position position="55"/>
    </location>
</feature>
<protein>
    <submittedName>
        <fullName evidence="4">Response regulator receiver</fullName>
    </submittedName>
</protein>
<dbReference type="Proteomes" id="UP000033033">
    <property type="component" value="Chromosome"/>
</dbReference>
<sequence length="157" mass="17188">MVEGRILVVEDEHIVAMGIRIMLKNLGHAVTGVASSGEEAISKAERTRPDLVLMDIMLKGNLNGIEASKEIIARFGIPVVYLTTCSDRKLLEQIWDTGSGCIVKPFDEKDLEKSIDIVLSRCGLEKKDVKEDSQKLQSDSEKTRSASGYLPGPEGSK</sequence>
<feature type="compositionally biased region" description="Basic and acidic residues" evidence="2">
    <location>
        <begin position="127"/>
        <end position="144"/>
    </location>
</feature>
<organism evidence="4 5">
    <name type="scientific">Methanosarcina barkeri MS</name>
    <dbReference type="NCBI Taxonomy" id="1434108"/>
    <lineage>
        <taxon>Archaea</taxon>
        <taxon>Methanobacteriati</taxon>
        <taxon>Methanobacteriota</taxon>
        <taxon>Stenosarchaea group</taxon>
        <taxon>Methanomicrobia</taxon>
        <taxon>Methanosarcinales</taxon>
        <taxon>Methanosarcinaceae</taxon>
        <taxon>Methanosarcina</taxon>
    </lineage>
</organism>
<dbReference type="PATRIC" id="fig|1434108.4.peg.1169"/>
<feature type="domain" description="Response regulatory" evidence="3">
    <location>
        <begin position="5"/>
        <end position="119"/>
    </location>
</feature>
<dbReference type="KEGG" id="mby:MSBRM_0962"/>
<evidence type="ECO:0000259" key="3">
    <source>
        <dbReference type="PROSITE" id="PS50110"/>
    </source>
</evidence>
<dbReference type="EMBL" id="CP009528">
    <property type="protein sequence ID" value="AKB53960.1"/>
    <property type="molecule type" value="Genomic_DNA"/>
</dbReference>
<dbReference type="Gene3D" id="3.40.50.2300">
    <property type="match status" value="1"/>
</dbReference>
<dbReference type="PANTHER" id="PTHR43228:SF6">
    <property type="entry name" value="RESPONSE REGULATOR RECEIVER"/>
    <property type="match status" value="1"/>
</dbReference>
<evidence type="ECO:0000256" key="2">
    <source>
        <dbReference type="SAM" id="MobiDB-lite"/>
    </source>
</evidence>
<dbReference type="HOGENOM" id="CLU_000445_69_11_2"/>
<gene>
    <name evidence="4" type="ORF">MSBRM_0962</name>
</gene>
<dbReference type="RefSeq" id="WP_048119268.1">
    <property type="nucleotide sequence ID" value="NZ_CP009528.1"/>
</dbReference>
<evidence type="ECO:0000313" key="5">
    <source>
        <dbReference type="Proteomes" id="UP000033033"/>
    </source>
</evidence>
<dbReference type="GO" id="GO:0000160">
    <property type="term" value="P:phosphorelay signal transduction system"/>
    <property type="evidence" value="ECO:0007669"/>
    <property type="project" value="InterPro"/>
</dbReference>
<dbReference type="AlphaFoldDB" id="A0A0E3QTV9"/>